<evidence type="ECO:0008006" key="4">
    <source>
        <dbReference type="Google" id="ProtNLM"/>
    </source>
</evidence>
<protein>
    <recommendedName>
        <fullName evidence="4">Metallophosphoesterase</fullName>
    </recommendedName>
</protein>
<evidence type="ECO:0000256" key="1">
    <source>
        <dbReference type="SAM" id="MobiDB-lite"/>
    </source>
</evidence>
<gene>
    <name evidence="2" type="ORF">GCM10009836_60930</name>
</gene>
<comment type="caution">
    <text evidence="2">The sequence shown here is derived from an EMBL/GenBank/DDBJ whole genome shotgun (WGS) entry which is preliminary data.</text>
</comment>
<reference evidence="2 3" key="1">
    <citation type="journal article" date="2019" name="Int. J. Syst. Evol. Microbiol.">
        <title>The Global Catalogue of Microorganisms (GCM) 10K type strain sequencing project: providing services to taxonomists for standard genome sequencing and annotation.</title>
        <authorList>
            <consortium name="The Broad Institute Genomics Platform"/>
            <consortium name="The Broad Institute Genome Sequencing Center for Infectious Disease"/>
            <person name="Wu L."/>
            <person name="Ma J."/>
        </authorList>
    </citation>
    <scope>NUCLEOTIDE SEQUENCE [LARGE SCALE GENOMIC DNA]</scope>
    <source>
        <strain evidence="2 3">JCM 16009</strain>
    </source>
</reference>
<organism evidence="2 3">
    <name type="scientific">Pseudonocardia ailaonensis</name>
    <dbReference type="NCBI Taxonomy" id="367279"/>
    <lineage>
        <taxon>Bacteria</taxon>
        <taxon>Bacillati</taxon>
        <taxon>Actinomycetota</taxon>
        <taxon>Actinomycetes</taxon>
        <taxon>Pseudonocardiales</taxon>
        <taxon>Pseudonocardiaceae</taxon>
        <taxon>Pseudonocardia</taxon>
    </lineage>
</organism>
<feature type="compositionally biased region" description="Basic and acidic residues" evidence="1">
    <location>
        <begin position="112"/>
        <end position="130"/>
    </location>
</feature>
<accession>A0ABN2NKZ7</accession>
<evidence type="ECO:0000313" key="2">
    <source>
        <dbReference type="EMBL" id="GAA1871864.1"/>
    </source>
</evidence>
<proteinExistence type="predicted"/>
<evidence type="ECO:0000313" key="3">
    <source>
        <dbReference type="Proteomes" id="UP001500449"/>
    </source>
</evidence>
<name>A0ABN2NKZ7_9PSEU</name>
<sequence length="169" mass="19019">MRGHVRTRSGEPRRGVLVSDGRTVTTTAHDGSWSLEPTGPFVCVTRPAGFTCEDWFVLPSTEHDFVLDPVRDDVFPHRFVHISDTHLGAQVLISCADPSPTSAPPEQCRSVSEWHDRSPNHRSTRDDQRLLSHSHQKAHAIWPHLITARQGSREHLDAAFDRETASRPH</sequence>
<keyword evidence="3" id="KW-1185">Reference proteome</keyword>
<feature type="region of interest" description="Disordered" evidence="1">
    <location>
        <begin position="98"/>
        <end position="133"/>
    </location>
</feature>
<dbReference type="EMBL" id="BAAAQK010000025">
    <property type="protein sequence ID" value="GAA1871864.1"/>
    <property type="molecule type" value="Genomic_DNA"/>
</dbReference>
<dbReference type="Proteomes" id="UP001500449">
    <property type="component" value="Unassembled WGS sequence"/>
</dbReference>